<dbReference type="AlphaFoldDB" id="A0A3Q3X875"/>
<keyword evidence="4" id="KW-1185">Reference proteome</keyword>
<organism evidence="3 4">
    <name type="scientific">Mola mola</name>
    <name type="common">Ocean sunfish</name>
    <name type="synonym">Tetraodon mola</name>
    <dbReference type="NCBI Taxonomy" id="94237"/>
    <lineage>
        <taxon>Eukaryota</taxon>
        <taxon>Metazoa</taxon>
        <taxon>Chordata</taxon>
        <taxon>Craniata</taxon>
        <taxon>Vertebrata</taxon>
        <taxon>Euteleostomi</taxon>
        <taxon>Actinopterygii</taxon>
        <taxon>Neopterygii</taxon>
        <taxon>Teleostei</taxon>
        <taxon>Neoteleostei</taxon>
        <taxon>Acanthomorphata</taxon>
        <taxon>Eupercaria</taxon>
        <taxon>Tetraodontiformes</taxon>
        <taxon>Molidae</taxon>
        <taxon>Mola</taxon>
    </lineage>
</organism>
<dbReference type="Gene3D" id="2.40.50.40">
    <property type="match status" value="1"/>
</dbReference>
<dbReference type="CDD" id="cd00024">
    <property type="entry name" value="CD_CSD"/>
    <property type="match status" value="1"/>
</dbReference>
<comment type="subcellular location">
    <subcellularLocation>
        <location evidence="1">Nucleus</location>
    </subcellularLocation>
</comment>
<sequence length="65" mass="7805">YRLRLKDKSYAVEKILKRHTFKGEKQVVVRWKNWAEKFNSWIAVSNLQNSDSFIGQRSDDCLLLF</sequence>
<name>A0A3Q3X875_MOLML</name>
<protein>
    <recommendedName>
        <fullName evidence="2">Chromo domain-containing protein</fullName>
    </recommendedName>
</protein>
<accession>A0A3Q3X875</accession>
<evidence type="ECO:0000256" key="1">
    <source>
        <dbReference type="ARBA" id="ARBA00004123"/>
    </source>
</evidence>
<evidence type="ECO:0000313" key="3">
    <source>
        <dbReference type="Ensembl" id="ENSMMOP00000027238.1"/>
    </source>
</evidence>
<dbReference type="Pfam" id="PF00385">
    <property type="entry name" value="Chromo"/>
    <property type="match status" value="1"/>
</dbReference>
<reference evidence="3" key="1">
    <citation type="submission" date="2025-08" db="UniProtKB">
        <authorList>
            <consortium name="Ensembl"/>
        </authorList>
    </citation>
    <scope>IDENTIFICATION</scope>
</reference>
<dbReference type="GO" id="GO:0005634">
    <property type="term" value="C:nucleus"/>
    <property type="evidence" value="ECO:0007669"/>
    <property type="project" value="UniProtKB-SubCell"/>
</dbReference>
<proteinExistence type="predicted"/>
<feature type="domain" description="Chromo" evidence="2">
    <location>
        <begin position="10"/>
        <end position="65"/>
    </location>
</feature>
<dbReference type="InterPro" id="IPR000953">
    <property type="entry name" value="Chromo/chromo_shadow_dom"/>
</dbReference>
<evidence type="ECO:0000313" key="4">
    <source>
        <dbReference type="Proteomes" id="UP000261620"/>
    </source>
</evidence>
<dbReference type="PROSITE" id="PS50013">
    <property type="entry name" value="CHROMO_2"/>
    <property type="match status" value="1"/>
</dbReference>
<dbReference type="InterPro" id="IPR023780">
    <property type="entry name" value="Chromo_domain"/>
</dbReference>
<dbReference type="InterPro" id="IPR016197">
    <property type="entry name" value="Chromo-like_dom_sf"/>
</dbReference>
<dbReference type="Ensembl" id="ENSMMOT00000027701.1">
    <property type="protein sequence ID" value="ENSMMOP00000027238.1"/>
    <property type="gene ID" value="ENSMMOG00000020595.1"/>
</dbReference>
<reference evidence="3" key="2">
    <citation type="submission" date="2025-09" db="UniProtKB">
        <authorList>
            <consortium name="Ensembl"/>
        </authorList>
    </citation>
    <scope>IDENTIFICATION</scope>
</reference>
<evidence type="ECO:0000259" key="2">
    <source>
        <dbReference type="PROSITE" id="PS50013"/>
    </source>
</evidence>
<dbReference type="SUPFAM" id="SSF54160">
    <property type="entry name" value="Chromo domain-like"/>
    <property type="match status" value="1"/>
</dbReference>
<dbReference type="Proteomes" id="UP000261620">
    <property type="component" value="Unplaced"/>
</dbReference>